<protein>
    <recommendedName>
        <fullName evidence="4">ABC-2 family transporter protein</fullName>
    </recommendedName>
</protein>
<dbReference type="AlphaFoldDB" id="A0A926EJM8"/>
<gene>
    <name evidence="2" type="ORF">H8718_07090</name>
</gene>
<reference evidence="2" key="1">
    <citation type="submission" date="2020-08" db="EMBL/GenBank/DDBJ databases">
        <title>Genome public.</title>
        <authorList>
            <person name="Liu C."/>
            <person name="Sun Q."/>
        </authorList>
    </citation>
    <scope>NUCLEOTIDE SEQUENCE</scope>
    <source>
        <strain evidence="2">NSJ-12</strain>
    </source>
</reference>
<dbReference type="EMBL" id="JACRSY010000009">
    <property type="protein sequence ID" value="MBC8579288.1"/>
    <property type="molecule type" value="Genomic_DNA"/>
</dbReference>
<evidence type="ECO:0000313" key="3">
    <source>
        <dbReference type="Proteomes" id="UP000655830"/>
    </source>
</evidence>
<feature type="transmembrane region" description="Helical" evidence="1">
    <location>
        <begin position="194"/>
        <end position="213"/>
    </location>
</feature>
<evidence type="ECO:0000256" key="1">
    <source>
        <dbReference type="SAM" id="Phobius"/>
    </source>
</evidence>
<keyword evidence="3" id="KW-1185">Reference proteome</keyword>
<name>A0A926EJM8_9FIRM</name>
<dbReference type="Proteomes" id="UP000655830">
    <property type="component" value="Unassembled WGS sequence"/>
</dbReference>
<organism evidence="2 3">
    <name type="scientific">Zhenhengia yiwuensis</name>
    <dbReference type="NCBI Taxonomy" id="2763666"/>
    <lineage>
        <taxon>Bacteria</taxon>
        <taxon>Bacillati</taxon>
        <taxon>Bacillota</taxon>
        <taxon>Clostridia</taxon>
        <taxon>Lachnospirales</taxon>
        <taxon>Lachnospiraceae</taxon>
        <taxon>Zhenhengia</taxon>
    </lineage>
</organism>
<comment type="caution">
    <text evidence="2">The sequence shown here is derived from an EMBL/GenBank/DDBJ whole genome shotgun (WGS) entry which is preliminary data.</text>
</comment>
<keyword evidence="1" id="KW-0812">Transmembrane</keyword>
<evidence type="ECO:0000313" key="2">
    <source>
        <dbReference type="EMBL" id="MBC8579288.1"/>
    </source>
</evidence>
<dbReference type="PROSITE" id="PS51257">
    <property type="entry name" value="PROKAR_LIPOPROTEIN"/>
    <property type="match status" value="1"/>
</dbReference>
<feature type="transmembrane region" description="Helical" evidence="1">
    <location>
        <begin position="62"/>
        <end position="82"/>
    </location>
</feature>
<accession>A0A926EJM8</accession>
<feature type="transmembrane region" description="Helical" evidence="1">
    <location>
        <begin position="225"/>
        <end position="247"/>
    </location>
</feature>
<proteinExistence type="predicted"/>
<evidence type="ECO:0008006" key="4">
    <source>
        <dbReference type="Google" id="ProtNLM"/>
    </source>
</evidence>
<keyword evidence="1" id="KW-1133">Transmembrane helix</keyword>
<dbReference type="RefSeq" id="WP_177669540.1">
    <property type="nucleotide sequence ID" value="NZ_JACRSY010000009.1"/>
</dbReference>
<sequence length="257" mass="29271">MVTAKMIRYNISESFNLVRWCLTIIAFAFACVVSVAKYIQISDMTAITFSSLEITYLILNDTVSIIYIYLPLYLFLICGIMFDDNFGSLEVIKCQSRGKWLVGKWVTLLFYTLLFFVALFTLNFLISDQVFPFSASWSSDFLKVQVTMGQSARNFIYTPFQTIGLSLGSVFSLYLAVGMLSMVFSLLTHKEAYALFLSLIIGILTSAVFVYVLDFTSQMSVASFAWRNGILFASMVLTFIGALWITYKRDFNIERKE</sequence>
<feature type="transmembrane region" description="Helical" evidence="1">
    <location>
        <begin position="102"/>
        <end position="126"/>
    </location>
</feature>
<feature type="transmembrane region" description="Helical" evidence="1">
    <location>
        <begin position="163"/>
        <end position="187"/>
    </location>
</feature>
<keyword evidence="1" id="KW-0472">Membrane</keyword>
<feature type="transmembrane region" description="Helical" evidence="1">
    <location>
        <begin position="20"/>
        <end position="42"/>
    </location>
</feature>